<evidence type="ECO:0000313" key="1">
    <source>
        <dbReference type="EMBL" id="KAJ8131451.1"/>
    </source>
</evidence>
<dbReference type="EMBL" id="JAPUUL010000288">
    <property type="protein sequence ID" value="KAJ8131451.1"/>
    <property type="molecule type" value="Genomic_DNA"/>
</dbReference>
<comment type="caution">
    <text evidence="1">The sequence shown here is derived from an EMBL/GenBank/DDBJ whole genome shotgun (WGS) entry which is preliminary data.</text>
</comment>
<evidence type="ECO:0000313" key="2">
    <source>
        <dbReference type="Proteomes" id="UP001153332"/>
    </source>
</evidence>
<protein>
    <submittedName>
        <fullName evidence="1">Uncharacterized protein</fullName>
    </submittedName>
</protein>
<dbReference type="Proteomes" id="UP001153332">
    <property type="component" value="Unassembled WGS sequence"/>
</dbReference>
<gene>
    <name evidence="1" type="ORF">O1611_g2179</name>
</gene>
<keyword evidence="2" id="KW-1185">Reference proteome</keyword>
<accession>A0ACC2JVB3</accession>
<organism evidence="1 2">
    <name type="scientific">Lasiodiplodia mahajangana</name>
    <dbReference type="NCBI Taxonomy" id="1108764"/>
    <lineage>
        <taxon>Eukaryota</taxon>
        <taxon>Fungi</taxon>
        <taxon>Dikarya</taxon>
        <taxon>Ascomycota</taxon>
        <taxon>Pezizomycotina</taxon>
        <taxon>Dothideomycetes</taxon>
        <taxon>Dothideomycetes incertae sedis</taxon>
        <taxon>Botryosphaeriales</taxon>
        <taxon>Botryosphaeriaceae</taxon>
        <taxon>Lasiodiplodia</taxon>
    </lineage>
</organism>
<name>A0ACC2JVB3_9PEZI</name>
<reference evidence="1" key="1">
    <citation type="submission" date="2022-12" db="EMBL/GenBank/DDBJ databases">
        <title>Genome Sequence of Lasiodiplodia mahajangana.</title>
        <authorList>
            <person name="Buettner E."/>
        </authorList>
    </citation>
    <scope>NUCLEOTIDE SEQUENCE</scope>
    <source>
        <strain evidence="1">VT137</strain>
    </source>
</reference>
<proteinExistence type="predicted"/>
<sequence length="766" mass="86676">MEFTSLPGPFAKSSRPRLRRKSTSDAFKNFLNRGDFQSYRKSEVREANHVDGDKGSNADDDETQSDIDENDISSNSDDEEEKAESDRFKDDFAKIVSAVGDDGKINFDSLSGIDDARWSTMLKDLCRLGRSCVTQRLVDLPKDLDKFNVYQEFLKELLKAAPDLPAWANRESNKETTLHTALRVKHELLVRFFLKHAPNPTKQALCAKTLYKQNCLHVALNSRISIELLEELIDKAGKTALNGKGPGGDTVLHTAVDIKHCREGQSRIIQKILSISVKSLEKVNSNKLAPLQHLIQSRLEYEKQAKEVKQKKLKESNDIKSILMLECLRLMRDRKTTMHLLYGGQIVKGPAISFDIRDYQTIRYKDLRDSARLLNFEESLQSVILPDLEVVVSDTQKSKLRDSHGSLNLPPESSGRMDYWWIFQWLRSVQTHSGRKGVQRILKVSVQDNQDHPHSDETIEHCLRGFGVEILEWMKPDICATTIIEAVPDVRYLRMFCSGRNAVLRGWAAVGGLVELKQLRSLVVDIDSGFESANRMKKYAGQFEADFKRNRVDRLGSLVDVRCNILVSTSKGEDSANIGIRGDGRDNKQEWIECMSRYRDFLRNLDGPEDKAIKVALIDDGVDGFYADLSRYIEDGDSWSAGPDGDPNPFYRSSAGHGTIMATFIRRLCPNVKFYVARLQEKRTAGGKRSITAHSAAIDWAVSRKVDIISMSWTIDKTDENKVWIEKMETAIKHATAKKILVFCSVSDTGSLNDGHPLGQSERVQW</sequence>